<dbReference type="EMBL" id="JAFIQS010000012">
    <property type="protein sequence ID" value="KAG5164281.1"/>
    <property type="molecule type" value="Genomic_DNA"/>
</dbReference>
<protein>
    <recommendedName>
        <fullName evidence="2">F-box domain-containing protein</fullName>
    </recommendedName>
</protein>
<dbReference type="OrthoDB" id="2269034at2759"/>
<evidence type="ECO:0008006" key="2">
    <source>
        <dbReference type="Google" id="ProtNLM"/>
    </source>
</evidence>
<accession>A0A8H7XQP8</accession>
<reference evidence="1" key="1">
    <citation type="submission" date="2021-02" db="EMBL/GenBank/DDBJ databases">
        <title>Psilocybe cubensis genome.</title>
        <authorList>
            <person name="Mckernan K.J."/>
            <person name="Crawford S."/>
            <person name="Trippe A."/>
            <person name="Kane L.T."/>
            <person name="Mclaughlin S."/>
        </authorList>
    </citation>
    <scope>NUCLEOTIDE SEQUENCE [LARGE SCALE GENOMIC DNA]</scope>
    <source>
        <strain evidence="1">MGC-MH-2018</strain>
    </source>
</reference>
<dbReference type="AlphaFoldDB" id="A0A8H7XQP8"/>
<gene>
    <name evidence="1" type="ORF">JR316_010787</name>
</gene>
<proteinExistence type="predicted"/>
<name>A0A8H7XQP8_PSICU</name>
<sequence>MPLLPRSPRKRPFQSAFESELIDEKPQIWSTTHPKRVKSKGKELREVTRSKSSSVDCLPNEILLRIFQESINASGSSISIPIDMTSCNSAPVTLLYVCNRWRHLVLGSPLLWTKIHTPELIFDNDISLGPYQKVLAQLLGYSQTLPIFVKHNSPGYHYWNTIKNHVKLTPGCTFTSRHLRGLANDHSLNMLLALTNAGHRWKTFEITFDNALLQSFSSLCSHQDPCLGANLESLKICFSDSPRTSMDFDDLWCWIKRLPVLKNLYITDSRQFLANTNPKSLPLGFITGEIQFQKPSIKFLDALQIISQCKSATKVLICGRSLCSDASDSPTYHSGPTTPLCFHRITALILKGIQYPIHILDHFTFPSLVRLEIFLCFAVIGEDLRNDSLSIFKRFLDRSQPQLAEFIVRDDYMTEEIALPFLMLPRLRHVSTVDFDSVRPISAGLLASLHHGEDLDATWNERLRDIDLMIWKSRSEDAGYHFGWKSMRNNETLQLSIRGGRIQR</sequence>
<comment type="caution">
    <text evidence="1">The sequence shown here is derived from an EMBL/GenBank/DDBJ whole genome shotgun (WGS) entry which is preliminary data.</text>
</comment>
<organism evidence="1">
    <name type="scientific">Psilocybe cubensis</name>
    <name type="common">Psychedelic mushroom</name>
    <name type="synonym">Stropharia cubensis</name>
    <dbReference type="NCBI Taxonomy" id="181762"/>
    <lineage>
        <taxon>Eukaryota</taxon>
        <taxon>Fungi</taxon>
        <taxon>Dikarya</taxon>
        <taxon>Basidiomycota</taxon>
        <taxon>Agaricomycotina</taxon>
        <taxon>Agaricomycetes</taxon>
        <taxon>Agaricomycetidae</taxon>
        <taxon>Agaricales</taxon>
        <taxon>Agaricineae</taxon>
        <taxon>Strophariaceae</taxon>
        <taxon>Psilocybe</taxon>
    </lineage>
</organism>
<evidence type="ECO:0000313" key="1">
    <source>
        <dbReference type="EMBL" id="KAG5164281.1"/>
    </source>
</evidence>